<protein>
    <submittedName>
        <fullName evidence="2">Uncharacterized protein</fullName>
    </submittedName>
</protein>
<dbReference type="WBParaSite" id="maker-uti_cns_0036610-snap-gene-0.1-mRNA-1">
    <property type="protein sequence ID" value="maker-uti_cns_0036610-snap-gene-0.1-mRNA-1"/>
    <property type="gene ID" value="maker-uti_cns_0036610-snap-gene-0.1"/>
</dbReference>
<keyword evidence="1" id="KW-1185">Reference proteome</keyword>
<dbReference type="AlphaFoldDB" id="A0A1I8IXX9"/>
<proteinExistence type="predicted"/>
<sequence length="74" mass="8683">MCIEKTAIQLLGRQKQYVPPTTEATAAWQTAWWPSPLLFYSSLALLSWTWPRSRETSACSKPTFFYLRMRLKQL</sequence>
<accession>A0A1I8IXX9</accession>
<evidence type="ECO:0000313" key="1">
    <source>
        <dbReference type="Proteomes" id="UP000095280"/>
    </source>
</evidence>
<organism evidence="1 2">
    <name type="scientific">Macrostomum lignano</name>
    <dbReference type="NCBI Taxonomy" id="282301"/>
    <lineage>
        <taxon>Eukaryota</taxon>
        <taxon>Metazoa</taxon>
        <taxon>Spiralia</taxon>
        <taxon>Lophotrochozoa</taxon>
        <taxon>Platyhelminthes</taxon>
        <taxon>Rhabditophora</taxon>
        <taxon>Macrostomorpha</taxon>
        <taxon>Macrostomida</taxon>
        <taxon>Macrostomidae</taxon>
        <taxon>Macrostomum</taxon>
    </lineage>
</organism>
<evidence type="ECO:0000313" key="2">
    <source>
        <dbReference type="WBParaSite" id="maker-uti_cns_0036610-snap-gene-0.1-mRNA-1"/>
    </source>
</evidence>
<name>A0A1I8IXX9_9PLAT</name>
<dbReference type="Proteomes" id="UP000095280">
    <property type="component" value="Unplaced"/>
</dbReference>
<reference evidence="2" key="1">
    <citation type="submission" date="2016-11" db="UniProtKB">
        <authorList>
            <consortium name="WormBaseParasite"/>
        </authorList>
    </citation>
    <scope>IDENTIFICATION</scope>
</reference>